<gene>
    <name evidence="1" type="ORF">DILT_LOCUS17397</name>
</gene>
<dbReference type="Proteomes" id="UP000281553">
    <property type="component" value="Unassembled WGS sequence"/>
</dbReference>
<reference evidence="1 2" key="1">
    <citation type="submission" date="2018-11" db="EMBL/GenBank/DDBJ databases">
        <authorList>
            <consortium name="Pathogen Informatics"/>
        </authorList>
    </citation>
    <scope>NUCLEOTIDE SEQUENCE [LARGE SCALE GENOMIC DNA]</scope>
</reference>
<evidence type="ECO:0000313" key="2">
    <source>
        <dbReference type="Proteomes" id="UP000281553"/>
    </source>
</evidence>
<name>A0A3P7NPQ3_DIBLA</name>
<protein>
    <submittedName>
        <fullName evidence="1">Uncharacterized protein</fullName>
    </submittedName>
</protein>
<dbReference type="AlphaFoldDB" id="A0A3P7NPQ3"/>
<organism evidence="1 2">
    <name type="scientific">Dibothriocephalus latus</name>
    <name type="common">Fish tapeworm</name>
    <name type="synonym">Diphyllobothrium latum</name>
    <dbReference type="NCBI Taxonomy" id="60516"/>
    <lineage>
        <taxon>Eukaryota</taxon>
        <taxon>Metazoa</taxon>
        <taxon>Spiralia</taxon>
        <taxon>Lophotrochozoa</taxon>
        <taxon>Platyhelminthes</taxon>
        <taxon>Cestoda</taxon>
        <taxon>Eucestoda</taxon>
        <taxon>Diphyllobothriidea</taxon>
        <taxon>Diphyllobothriidae</taxon>
        <taxon>Dibothriocephalus</taxon>
    </lineage>
</organism>
<proteinExistence type="predicted"/>
<sequence length="256" mass="28888">MLTTRQASLEQLSDLAAATLTEDPNSLQNYDTTQRLKQLKTDYAAACEDTRKRIVYLTANLEKAKSFREVLESLAAWLLAAERRFDALPVTATHVAKGPNEMYRYQLDELQQVNEEILSHEPAIRQLRECGNGLMQTCKVTEVDRIRKRLVDTENRFAGLHTKCTDRLRCMLSCQPEVDHVLESVYNLSFPLQDAESLAAQLGHAPDHQQWGDSINSLRGSVEQELRPRVKSLRSGLEKIECLLPRAAFLGLPAGP</sequence>
<accession>A0A3P7NPQ3</accession>
<feature type="non-terminal residue" evidence="1">
    <location>
        <position position="256"/>
    </location>
</feature>
<dbReference type="SUPFAM" id="SSF46966">
    <property type="entry name" value="Spectrin repeat"/>
    <property type="match status" value="1"/>
</dbReference>
<dbReference type="Gene3D" id="1.20.58.60">
    <property type="match status" value="1"/>
</dbReference>
<keyword evidence="2" id="KW-1185">Reference proteome</keyword>
<dbReference type="EMBL" id="UYRU01091543">
    <property type="protein sequence ID" value="VDN37718.1"/>
    <property type="molecule type" value="Genomic_DNA"/>
</dbReference>
<evidence type="ECO:0000313" key="1">
    <source>
        <dbReference type="EMBL" id="VDN37718.1"/>
    </source>
</evidence>